<dbReference type="GO" id="GO:0005737">
    <property type="term" value="C:cytoplasm"/>
    <property type="evidence" value="ECO:0007669"/>
    <property type="project" value="TreeGrafter"/>
</dbReference>
<dbReference type="Gene3D" id="3.20.20.100">
    <property type="entry name" value="NADP-dependent oxidoreductase domain"/>
    <property type="match status" value="1"/>
</dbReference>
<evidence type="ECO:0000313" key="3">
    <source>
        <dbReference type="EMBL" id="GGD97675.1"/>
    </source>
</evidence>
<dbReference type="GO" id="GO:0016491">
    <property type="term" value="F:oxidoreductase activity"/>
    <property type="evidence" value="ECO:0007669"/>
    <property type="project" value="UniProtKB-KW"/>
</dbReference>
<dbReference type="InterPro" id="IPR020471">
    <property type="entry name" value="AKR"/>
</dbReference>
<dbReference type="InterPro" id="IPR023210">
    <property type="entry name" value="NADP_OxRdtase_dom"/>
</dbReference>
<reference evidence="3" key="2">
    <citation type="submission" date="2020-09" db="EMBL/GenBank/DDBJ databases">
        <authorList>
            <person name="Sun Q."/>
            <person name="Zhou Y."/>
        </authorList>
    </citation>
    <scope>NUCLEOTIDE SEQUENCE</scope>
    <source>
        <strain evidence="3">CGMCC 1.15367</strain>
    </source>
</reference>
<dbReference type="Pfam" id="PF00248">
    <property type="entry name" value="Aldo_ket_red"/>
    <property type="match status" value="1"/>
</dbReference>
<dbReference type="RefSeq" id="WP_188907656.1">
    <property type="nucleotide sequence ID" value="NZ_BMIQ01000002.1"/>
</dbReference>
<reference evidence="3" key="1">
    <citation type="journal article" date="2014" name="Int. J. Syst. Evol. Microbiol.">
        <title>Complete genome sequence of Corynebacterium casei LMG S-19264T (=DSM 44701T), isolated from a smear-ripened cheese.</title>
        <authorList>
            <consortium name="US DOE Joint Genome Institute (JGI-PGF)"/>
            <person name="Walter F."/>
            <person name="Albersmeier A."/>
            <person name="Kalinowski J."/>
            <person name="Ruckert C."/>
        </authorList>
    </citation>
    <scope>NUCLEOTIDE SEQUENCE</scope>
    <source>
        <strain evidence="3">CGMCC 1.15367</strain>
    </source>
</reference>
<feature type="domain" description="NADP-dependent oxidoreductase" evidence="2">
    <location>
        <begin position="17"/>
        <end position="307"/>
    </location>
</feature>
<name>A0A916ZH32_9HYPH</name>
<keyword evidence="1" id="KW-0560">Oxidoreductase</keyword>
<dbReference type="CDD" id="cd19076">
    <property type="entry name" value="AKR_AKR13A_13D"/>
    <property type="match status" value="1"/>
</dbReference>
<dbReference type="PANTHER" id="PTHR43625:SF99">
    <property type="entry name" value="ALDO-KETO REDUCTASE 1-RELATED"/>
    <property type="match status" value="1"/>
</dbReference>
<sequence length="328" mass="35780">MLEKRRLGRQGLEVSALGLGCMGMSQSYGSFDDAESIATLHRAIELGVTFFDTAEVYGPFTNEELLGRALADRSDKVLIATKFGFDIRDGKSSGTDSRPEHIKAVADASLRRLKTDHIDLFYQHRVDPKVPIEDVAGAVADLVAAGKVRFFGLSEAGAATIRRAHAVHPVSALQSEYSLWERNLEEEILPLLSELGIGLVPFSPLGRGFLTGTAQRAEDYPEGDFRRSDPRFQGENFDANMRAAEAVRALAAERGAKPGQIALAWLLHRGEDIVPIPGTKRRSYLEENVAAAGLSLSPEDLAKLDEALGPGRTSGPRYTEKMMAMIDR</sequence>
<evidence type="ECO:0000313" key="4">
    <source>
        <dbReference type="Proteomes" id="UP000644699"/>
    </source>
</evidence>
<dbReference type="Proteomes" id="UP000644699">
    <property type="component" value="Unassembled WGS sequence"/>
</dbReference>
<dbReference type="InterPro" id="IPR050791">
    <property type="entry name" value="Aldo-Keto_reductase"/>
</dbReference>
<protein>
    <submittedName>
        <fullName evidence="3">Aldo/keto reductase</fullName>
    </submittedName>
</protein>
<dbReference type="SUPFAM" id="SSF51430">
    <property type="entry name" value="NAD(P)-linked oxidoreductase"/>
    <property type="match status" value="1"/>
</dbReference>
<organism evidence="3 4">
    <name type="scientific">Aureimonas endophytica</name>
    <dbReference type="NCBI Taxonomy" id="2027858"/>
    <lineage>
        <taxon>Bacteria</taxon>
        <taxon>Pseudomonadati</taxon>
        <taxon>Pseudomonadota</taxon>
        <taxon>Alphaproteobacteria</taxon>
        <taxon>Hyphomicrobiales</taxon>
        <taxon>Aurantimonadaceae</taxon>
        <taxon>Aureimonas</taxon>
    </lineage>
</organism>
<dbReference type="EMBL" id="BMIQ01000002">
    <property type="protein sequence ID" value="GGD97675.1"/>
    <property type="molecule type" value="Genomic_DNA"/>
</dbReference>
<accession>A0A916ZH32</accession>
<keyword evidence="4" id="KW-1185">Reference proteome</keyword>
<dbReference type="PANTHER" id="PTHR43625">
    <property type="entry name" value="AFLATOXIN B1 ALDEHYDE REDUCTASE"/>
    <property type="match status" value="1"/>
</dbReference>
<dbReference type="InterPro" id="IPR036812">
    <property type="entry name" value="NAD(P)_OxRdtase_dom_sf"/>
</dbReference>
<evidence type="ECO:0000256" key="1">
    <source>
        <dbReference type="ARBA" id="ARBA00023002"/>
    </source>
</evidence>
<evidence type="ECO:0000259" key="2">
    <source>
        <dbReference type="Pfam" id="PF00248"/>
    </source>
</evidence>
<comment type="caution">
    <text evidence="3">The sequence shown here is derived from an EMBL/GenBank/DDBJ whole genome shotgun (WGS) entry which is preliminary data.</text>
</comment>
<proteinExistence type="predicted"/>
<gene>
    <name evidence="3" type="ORF">GCM10011390_15550</name>
</gene>
<dbReference type="PRINTS" id="PR00069">
    <property type="entry name" value="ALDKETRDTASE"/>
</dbReference>
<dbReference type="AlphaFoldDB" id="A0A916ZH32"/>